<dbReference type="SUPFAM" id="SSF49899">
    <property type="entry name" value="Concanavalin A-like lectins/glucanases"/>
    <property type="match status" value="1"/>
</dbReference>
<feature type="transmembrane region" description="Helical" evidence="2">
    <location>
        <begin position="2136"/>
        <end position="2162"/>
    </location>
</feature>
<keyword evidence="2" id="KW-0812">Transmembrane</keyword>
<feature type="compositionally biased region" description="Low complexity" evidence="1">
    <location>
        <begin position="2095"/>
        <end position="2105"/>
    </location>
</feature>
<feature type="transmembrane region" description="Helical" evidence="2">
    <location>
        <begin position="2174"/>
        <end position="2199"/>
    </location>
</feature>
<protein>
    <recommendedName>
        <fullName evidence="5">GPS domain-containing protein</fullName>
    </recommendedName>
</protein>
<dbReference type="EMBL" id="CCKQ01004880">
    <property type="protein sequence ID" value="CDW76030.1"/>
    <property type="molecule type" value="Genomic_DNA"/>
</dbReference>
<sequence length="2239" mass="258620">MLLTILIPTEARQASTSVFDGVMNNYNTYLRFGGQSGLQVKDYLQALDSYSLSVWIRLQVNPTDYGKNMDILTLKPGFQCYFNIRSRILCQPDVSSSPSYYQIDAGIRLFNWYIITIRSSQTDSIIQLRELQNVVFSQEKYSIFFPFGYSQISVQETYLGIDKDSRSDGFVGNIRNFKLFSAYYTDAQLWNAQFIYIIPNSQLIMQVLLNDLNDFKNDADFAVGTIVGNQKQLPREIDYRGNFWCWFPQENVLIDFLQFSPSFSLSTYNIPSGLLDTSKNFDTTLQVWFKRSNEIQFSDLSNDESLFEHTNVLRARFLLSNYYNLRIDPLTYQNYDISLENIGVNKWYYLQVQTSTNSQKSQIYDSDGNMISQVDNSFPTLKSSSRTILIGRNFNGYIQGIKYFKTQNPSNSGGPFAMKNSTESSTDCLMYFIFWSYAANGGTFTNYANSARTQTIDSSDQITYKKQYYKEYGSSNAIGTVNQADSFDGYTCRDNREKLLMVNQLSYVSSNFVLSNELRTYTVEFWIKPTAQISTQSFMFALQDNIFQQLYTVIAQESSGDLFCYPIYTKNSTLSVKYLDYKSDKKSWMHISCIVNANTQIVQGVLFDMDSDYVYYQLQNIAIQLPKYEYYIYLNRNPAIQSAGISNAYYSELRFWSYARTTQQIKDFQFHQLNVINDRPSLLAYFKLFTGQAVNQGFELNYADSALTKAISLNNIKWQSETSLTVCPLGMYKSSYTDSNCYREGILRAQAFVIRNATHFIVSPFYTIYRNNLLRDEATNYFNFSWNLDRMNVQNITNQNIFPGFFNPQKNNFELVFHQDQVSNSPGKYDITLTIQDKERAMEQQQISLTLKTQKCLNIFDKVSKQSLVYKDMDSRRSIDNAVFQYEFSQCGSYVFDKNSLTIDIDFSDKITLLNSDHDKNLQQFTLRSTQQRYLPLNEYFYIRIKGVWRNQNDNSDTIEYYLIYACRYISKLVLKLKPNYYTVLKGQQLVIDYTGEYYNIADSVAGERTYTLQWQCPGALNNICRSQSSQLVINYDLYSNNKLPFWTGQTLTLTATTNFIQGDGTKTSSTSVQISWLDVNPDATQAVASRLINKEQRVALQMNINNMPEEKLQIRWDVTPSVNTKCYLNEANRKQFVLNSSCVNEGTTYNVTGNIVYVEQQQIIWQRFDLVTVPVSPKSGSISCNRTSGRAYIDILSCQTNGWNVPSSPARYQFFIADFKNDSILLPISALTTANNFISALPPTRRIVVKVIDNNQGIGYANLGVTLTYTYDASIVTRAQQLFESSQKVQSTNVIQSQQSLLVLAEILNQTSYQNIVNSTIDFQDYLNKSASLLLSHAKNIKTYSDEQSRRSVIQLAVTIVSTLTFNPKLFNKTAVNVMIDSLTLIFNGDFKDSQEHLLYDSSFNQQLFSVFENVFTALKSLLDQGVITTSLMDKPPMKDASLANLTIKCRSILGDYEQFVASKIYENEEFYYNNSAFFFQVQKFSRMANQQKDQIKQYADGSYTSYVYPLSDATQPTSRQSFSVINFKLSPFIGDYYLNQSATSKSSVYFSYRDEKGNYLSAENIVRDIKITYKYEYSPFVFLPNVTTCGYIQTGDAYWENKSCSVEFSRKNGSINCYCKHMSYYSIIDDYLVRPQKIPLVYLTFRNWTSFIVFLYVILLFVVGTIYTFNKDNQDFRYLHEQEEDQGNTLQSDDSVSLISLTFKRKVFYMMFANTDKMRMLNLLKIYLMLLHPVFQLKYRLDPETPRFYRFLLLFTRIMILFALSFFILKDVKNFNELSGESDFGIVVLQIIILIFLGSFLLVPMPIFLLFCCRSRYLLLDPKGVSRQASDDDGFNDANGVRDLSIFQGAPDRVTKIMIDTSIPIRLLFIINAIKNEDIIKDQEVKYPYISGDVNEVGKKLAELDPFIEKEKEIKSTDDNKDAKTNVVIDQSSKRDKTDSKDLNDIESHTQSNLRQLSGLKSGREGAKANRADKYKTDVNISERENIQEPDSNRPLKFTNNKSKHKRLDQSNNKTEQNILDPYNLDILEIQDQEDDVENLDDDYNDKERIRQFMNEGGEEEELEFSPKNRNSKVGADKQKGKSNNPQDKTQEKSQQARQQQEEAQNEDDASDQDSIDTQLFTDDKKELIEEKNYVGIIFGNAIALIINVGLFISILAVFISGEYYDMRNQYVWVIVFFGAQLFSFFVSDIFVLWIMASTVSGCLKYKKTCLAKWMRESLYIYEDYRYVIQFANTRIT</sequence>
<feature type="compositionally biased region" description="Acidic residues" evidence="1">
    <location>
        <begin position="2106"/>
        <end position="2117"/>
    </location>
</feature>
<feature type="region of interest" description="Disordered" evidence="1">
    <location>
        <begin position="2058"/>
        <end position="2117"/>
    </location>
</feature>
<reference evidence="3 4" key="1">
    <citation type="submission" date="2014-06" db="EMBL/GenBank/DDBJ databases">
        <authorList>
            <person name="Swart Estienne"/>
        </authorList>
    </citation>
    <scope>NUCLEOTIDE SEQUENCE [LARGE SCALE GENOMIC DNA]</scope>
    <source>
        <strain evidence="3 4">130c</strain>
    </source>
</reference>
<evidence type="ECO:0008006" key="5">
    <source>
        <dbReference type="Google" id="ProtNLM"/>
    </source>
</evidence>
<keyword evidence="4" id="KW-1185">Reference proteome</keyword>
<keyword evidence="2" id="KW-0472">Membrane</keyword>
<evidence type="ECO:0000313" key="4">
    <source>
        <dbReference type="Proteomes" id="UP000039865"/>
    </source>
</evidence>
<dbReference type="Gene3D" id="2.60.120.200">
    <property type="match status" value="1"/>
</dbReference>
<dbReference type="Proteomes" id="UP000039865">
    <property type="component" value="Unassembled WGS sequence"/>
</dbReference>
<organism evidence="3 4">
    <name type="scientific">Stylonychia lemnae</name>
    <name type="common">Ciliate</name>
    <dbReference type="NCBI Taxonomy" id="5949"/>
    <lineage>
        <taxon>Eukaryota</taxon>
        <taxon>Sar</taxon>
        <taxon>Alveolata</taxon>
        <taxon>Ciliophora</taxon>
        <taxon>Intramacronucleata</taxon>
        <taxon>Spirotrichea</taxon>
        <taxon>Stichotrichia</taxon>
        <taxon>Sporadotrichida</taxon>
        <taxon>Oxytrichidae</taxon>
        <taxon>Stylonychinae</taxon>
        <taxon>Stylonychia</taxon>
    </lineage>
</organism>
<proteinExistence type="predicted"/>
<keyword evidence="2" id="KW-1133">Transmembrane helix</keyword>
<gene>
    <name evidence="3" type="primary">Contig9987.g10683</name>
    <name evidence="3" type="ORF">STYLEM_5026</name>
</gene>
<feature type="transmembrane region" description="Helical" evidence="2">
    <location>
        <begin position="1650"/>
        <end position="1671"/>
    </location>
</feature>
<evidence type="ECO:0000313" key="3">
    <source>
        <dbReference type="EMBL" id="CDW76030.1"/>
    </source>
</evidence>
<evidence type="ECO:0000256" key="1">
    <source>
        <dbReference type="SAM" id="MobiDB-lite"/>
    </source>
</evidence>
<feature type="compositionally biased region" description="Basic and acidic residues" evidence="1">
    <location>
        <begin position="1934"/>
        <end position="1950"/>
    </location>
</feature>
<feature type="transmembrane region" description="Helical" evidence="2">
    <location>
        <begin position="1750"/>
        <end position="1771"/>
    </location>
</feature>
<name>A0A078A1P4_STYLE</name>
<evidence type="ECO:0000256" key="2">
    <source>
        <dbReference type="SAM" id="Phobius"/>
    </source>
</evidence>
<dbReference type="InParanoid" id="A0A078A1P4"/>
<dbReference type="OrthoDB" id="325893at2759"/>
<feature type="compositionally biased region" description="Basic and acidic residues" evidence="1">
    <location>
        <begin position="1964"/>
        <end position="1996"/>
    </location>
</feature>
<feature type="region of interest" description="Disordered" evidence="1">
    <location>
        <begin position="1927"/>
        <end position="2022"/>
    </location>
</feature>
<dbReference type="InterPro" id="IPR013320">
    <property type="entry name" value="ConA-like_dom_sf"/>
</dbReference>
<accession>A0A078A1P4</accession>
<feature type="transmembrane region" description="Helical" evidence="2">
    <location>
        <begin position="1791"/>
        <end position="1815"/>
    </location>
</feature>